<protein>
    <submittedName>
        <fullName evidence="3">AAA family ATPase</fullName>
    </submittedName>
</protein>
<dbReference type="Gene3D" id="1.10.8.60">
    <property type="match status" value="1"/>
</dbReference>
<accession>A0ABW6IIJ1</accession>
<proteinExistence type="predicted"/>
<dbReference type="Gene3D" id="3.40.50.300">
    <property type="entry name" value="P-loop containing nucleotide triphosphate hydrolases"/>
    <property type="match status" value="1"/>
</dbReference>
<comment type="caution">
    <text evidence="3">The sequence shown here is derived from an EMBL/GenBank/DDBJ whole genome shotgun (WGS) entry which is preliminary data.</text>
</comment>
<dbReference type="InterPro" id="IPR003959">
    <property type="entry name" value="ATPase_AAA_core"/>
</dbReference>
<dbReference type="Pfam" id="PF22977">
    <property type="entry name" value="WHD"/>
    <property type="match status" value="1"/>
</dbReference>
<dbReference type="SUPFAM" id="SSF52540">
    <property type="entry name" value="P-loop containing nucleoside triphosphate hydrolases"/>
    <property type="match status" value="1"/>
</dbReference>
<dbReference type="Pfam" id="PF00004">
    <property type="entry name" value="AAA"/>
    <property type="match status" value="1"/>
</dbReference>
<evidence type="ECO:0000259" key="1">
    <source>
        <dbReference type="Pfam" id="PF00004"/>
    </source>
</evidence>
<name>A0ABW6IIJ1_9CYAN</name>
<dbReference type="RefSeq" id="WP_377967354.1">
    <property type="nucleotide sequence ID" value="NZ_JBHZOL010000098.1"/>
</dbReference>
<dbReference type="InterPro" id="IPR054472">
    <property type="entry name" value="WHD"/>
</dbReference>
<dbReference type="EMBL" id="JBHZOL010000098">
    <property type="protein sequence ID" value="MFE4108032.1"/>
    <property type="molecule type" value="Genomic_DNA"/>
</dbReference>
<evidence type="ECO:0000313" key="4">
    <source>
        <dbReference type="Proteomes" id="UP001600165"/>
    </source>
</evidence>
<dbReference type="Proteomes" id="UP001600165">
    <property type="component" value="Unassembled WGS sequence"/>
</dbReference>
<feature type="domain" description="Winged helix" evidence="2">
    <location>
        <begin position="3"/>
        <end position="221"/>
    </location>
</feature>
<organism evidence="3 4">
    <name type="scientific">Almyronema epifaneia S1</name>
    <dbReference type="NCBI Taxonomy" id="2991925"/>
    <lineage>
        <taxon>Bacteria</taxon>
        <taxon>Bacillati</taxon>
        <taxon>Cyanobacteriota</taxon>
        <taxon>Cyanophyceae</taxon>
        <taxon>Nodosilineales</taxon>
        <taxon>Nodosilineaceae</taxon>
        <taxon>Almyronema</taxon>
        <taxon>Almyronema epifaneia</taxon>
    </lineage>
</organism>
<keyword evidence="4" id="KW-1185">Reference proteome</keyword>
<dbReference type="InterPro" id="IPR027417">
    <property type="entry name" value="P-loop_NTPase"/>
</dbReference>
<gene>
    <name evidence="3" type="ORF">ACFVKH_17245</name>
</gene>
<reference evidence="3 4" key="1">
    <citation type="submission" date="2024-10" db="EMBL/GenBank/DDBJ databases">
        <authorList>
            <person name="Ratan Roy A."/>
            <person name="Morales Sandoval P.H."/>
            <person name="De Los Santos Villalobos S."/>
            <person name="Chakraborty S."/>
            <person name="Mukherjee J."/>
        </authorList>
    </citation>
    <scope>NUCLEOTIDE SEQUENCE [LARGE SCALE GENOMIC DNA]</scope>
    <source>
        <strain evidence="3 4">S1</strain>
    </source>
</reference>
<evidence type="ECO:0000259" key="2">
    <source>
        <dbReference type="Pfam" id="PF22977"/>
    </source>
</evidence>
<feature type="domain" description="ATPase AAA-type core" evidence="1">
    <location>
        <begin position="284"/>
        <end position="328"/>
    </location>
</feature>
<evidence type="ECO:0000313" key="3">
    <source>
        <dbReference type="EMBL" id="MFE4108032.1"/>
    </source>
</evidence>
<sequence>MSAKVAPFADNWAYLKTELGWLERLLLAAVAKQRQDNREVNQIAQSPADRATSHWWKGIITLTPPAFQDDCRVPPKAIKSHKQSYQQLLAARIQASQSQGIVLALPLLCDRFQLSIPEKNLVLLALAPEINRRYSRLYRYLQADTSRLMGIPTVDLGLRLFCRNDLEWRRLRAQLAKPSAFIHQLLHTLEAEPAPLLDRYLQLSPELVNYLLAEAPQGDELHRLVPAAVVTEAIAQPQIYSAPHWHEVVLPRPLLQSLQGLVQQMQFNLSLSATGAETALGQVVLFAGAAGTGKTYAAKAIAQALQQPLTLVDLTHRSATECQALLSHPALQTAPLVLIRAAQQWLGRQETNDNLISRWLSQRRQVPSLTLLTTHFMQSIRPRWRYQLEGVLEFPLPNQLQRRQLWQQMLPDDIEVADEVDWAKVARLALTGGEIQAIAQAALAYARLAEPSRLQAKHLRQAAALRGKTLRL</sequence>